<dbReference type="EMBL" id="AOJI01000022">
    <property type="protein sequence ID" value="EMA67656.1"/>
    <property type="molecule type" value="Genomic_DNA"/>
</dbReference>
<dbReference type="RefSeq" id="WP_008000186.1">
    <property type="nucleotide sequence ID" value="NZ_AOJI01000022.1"/>
</dbReference>
<reference evidence="1 2" key="1">
    <citation type="journal article" date="2014" name="PLoS Genet.">
        <title>Phylogenetically driven sequencing of extremely halophilic archaea reveals strategies for static and dynamic osmo-response.</title>
        <authorList>
            <person name="Becker E.A."/>
            <person name="Seitzer P.M."/>
            <person name="Tritt A."/>
            <person name="Larsen D."/>
            <person name="Krusor M."/>
            <person name="Yao A.I."/>
            <person name="Wu D."/>
            <person name="Madern D."/>
            <person name="Eisen J.A."/>
            <person name="Darling A.E."/>
            <person name="Facciotti M.T."/>
        </authorList>
    </citation>
    <scope>NUCLEOTIDE SEQUENCE [LARGE SCALE GENOMIC DNA]</scope>
    <source>
        <strain evidence="1 2">JCM 13560</strain>
    </source>
</reference>
<protein>
    <submittedName>
        <fullName evidence="1">Uncharacterized protein</fullName>
    </submittedName>
</protein>
<evidence type="ECO:0000313" key="1">
    <source>
        <dbReference type="EMBL" id="EMA67656.1"/>
    </source>
</evidence>
<dbReference type="InterPro" id="IPR029055">
    <property type="entry name" value="Ntn_hydrolases_N"/>
</dbReference>
<dbReference type="PANTHER" id="PTHR39328:SF1">
    <property type="entry name" value="BLL2871 PROTEIN"/>
    <property type="match status" value="1"/>
</dbReference>
<dbReference type="AlphaFoldDB" id="M0PCA3"/>
<dbReference type="PANTHER" id="PTHR39328">
    <property type="entry name" value="BLL2871 PROTEIN"/>
    <property type="match status" value="1"/>
</dbReference>
<evidence type="ECO:0000313" key="2">
    <source>
        <dbReference type="Proteomes" id="UP000011575"/>
    </source>
</evidence>
<dbReference type="Proteomes" id="UP000011575">
    <property type="component" value="Unassembled WGS sequence"/>
</dbReference>
<proteinExistence type="predicted"/>
<dbReference type="SUPFAM" id="SSF56235">
    <property type="entry name" value="N-terminal nucleophile aminohydrolases (Ntn hydrolases)"/>
    <property type="match status" value="1"/>
</dbReference>
<dbReference type="Pfam" id="PF06267">
    <property type="entry name" value="DUF1028"/>
    <property type="match status" value="1"/>
</dbReference>
<dbReference type="Gene3D" id="3.60.20.10">
    <property type="entry name" value="Glutamine Phosphoribosylpyrophosphate, subunit 1, domain 1"/>
    <property type="match status" value="1"/>
</dbReference>
<dbReference type="OrthoDB" id="311454at2157"/>
<accession>M0PCA3</accession>
<comment type="caution">
    <text evidence="1">The sequence shown here is derived from an EMBL/GenBank/DDBJ whole genome shotgun (WGS) entry which is preliminary data.</text>
</comment>
<dbReference type="STRING" id="1230454.C461_08014"/>
<keyword evidence="2" id="KW-1185">Reference proteome</keyword>
<dbReference type="PATRIC" id="fig|1230454.4.peg.1621"/>
<sequence>MTFSICASVDGRHGAAIATKAIAVGSTAPFVCRDGAVCTQAMTKTPIGVRATDRMARGASVDEAVSALLAADEHADQRQVHGIDGAGETVTHTGSDCESFAGDAAAETHTVAGNMLSGPAVLEAMTDAFAAAGDRPLDRRLLAALRAGEDAGGDKRGPNAQSAALVVFDPETPRIEHDLRVDEHTDAVTELERVHDAAATAGADWAAEYPNLDLQRFPPPETD</sequence>
<dbReference type="InterPro" id="IPR010430">
    <property type="entry name" value="DUF1028"/>
</dbReference>
<name>M0PCA3_9EURY</name>
<gene>
    <name evidence="1" type="ORF">C461_08014</name>
</gene>
<organism evidence="1 2">
    <name type="scientific">Halorubrum aidingense JCM 13560</name>
    <dbReference type="NCBI Taxonomy" id="1230454"/>
    <lineage>
        <taxon>Archaea</taxon>
        <taxon>Methanobacteriati</taxon>
        <taxon>Methanobacteriota</taxon>
        <taxon>Stenosarchaea group</taxon>
        <taxon>Halobacteria</taxon>
        <taxon>Halobacteriales</taxon>
        <taxon>Haloferacaceae</taxon>
        <taxon>Halorubrum</taxon>
    </lineage>
</organism>